<keyword evidence="2" id="KW-1133">Transmembrane helix</keyword>
<gene>
    <name evidence="3" type="ORF">QQX98_010020</name>
</gene>
<feature type="compositionally biased region" description="Low complexity" evidence="1">
    <location>
        <begin position="391"/>
        <end position="403"/>
    </location>
</feature>
<keyword evidence="4" id="KW-1185">Reference proteome</keyword>
<dbReference type="EMBL" id="JAZAVJ010000210">
    <property type="protein sequence ID" value="KAK7404178.1"/>
    <property type="molecule type" value="Genomic_DNA"/>
</dbReference>
<keyword evidence="2" id="KW-0812">Transmembrane</keyword>
<evidence type="ECO:0000313" key="4">
    <source>
        <dbReference type="Proteomes" id="UP001498476"/>
    </source>
</evidence>
<comment type="caution">
    <text evidence="3">The sequence shown here is derived from an EMBL/GenBank/DDBJ whole genome shotgun (WGS) entry which is preliminary data.</text>
</comment>
<organism evidence="3 4">
    <name type="scientific">Neonectria punicea</name>
    <dbReference type="NCBI Taxonomy" id="979145"/>
    <lineage>
        <taxon>Eukaryota</taxon>
        <taxon>Fungi</taxon>
        <taxon>Dikarya</taxon>
        <taxon>Ascomycota</taxon>
        <taxon>Pezizomycotina</taxon>
        <taxon>Sordariomycetes</taxon>
        <taxon>Hypocreomycetidae</taxon>
        <taxon>Hypocreales</taxon>
        <taxon>Nectriaceae</taxon>
        <taxon>Neonectria</taxon>
    </lineage>
</organism>
<evidence type="ECO:0000256" key="2">
    <source>
        <dbReference type="SAM" id="Phobius"/>
    </source>
</evidence>
<proteinExistence type="predicted"/>
<name>A0ABR1GR18_9HYPO</name>
<feature type="region of interest" description="Disordered" evidence="1">
    <location>
        <begin position="378"/>
        <end position="403"/>
    </location>
</feature>
<reference evidence="3 4" key="1">
    <citation type="journal article" date="2025" name="Microbiol. Resour. Announc.">
        <title>Draft genome sequences for Neonectria magnoliae and Neonectria punicea, canker pathogens of Liriodendron tulipifera and Acer saccharum in West Virginia.</title>
        <authorList>
            <person name="Petronek H.M."/>
            <person name="Kasson M.T."/>
            <person name="Metheny A.M."/>
            <person name="Stauder C.M."/>
            <person name="Lovett B."/>
            <person name="Lynch S.C."/>
            <person name="Garnas J.R."/>
            <person name="Kasson L.R."/>
            <person name="Stajich J.E."/>
        </authorList>
    </citation>
    <scope>NUCLEOTIDE SEQUENCE [LARGE SCALE GENOMIC DNA]</scope>
    <source>
        <strain evidence="3 4">NRRL 64653</strain>
    </source>
</reference>
<sequence>MMDTEKAAEVQGDQRVSLCEKFKKYKASLTSKKLLSSFFIVVCILAVMFGIGVLSAEYVESEAHSDGDVVMMEQTGHHIPHGLVRRHGHHDDGHEDGVPIPISTQTALTTLYSISRIPEVTTETATVTGTTYITVVGPPKVSTVVSIATVETSSEVCSMEVVTMTQSITVTVIPTPSSPEDATITGNPSTLTEVRTDISVSSGLPDATVSGNPGTFTDVQTDWSVSSGLPDATVSGNPATVTNVQTDFSISSGLPAATVSGNPLTVTEVQNSYSLTSASIFTVITITDLWPAEPSVHTLSTVIEVSTVQKTITVQESSLVVVTVSEVYPMPATSTYEGATSEAAGEAITAVSPTSTFTKFVTKTSGEPVVSTTTVRVPEPPYPTANNTIATSPSGTVSSTPQPTTPVVIVISGGSKKPEPRGWGGNGTSNLGCAIMLIATVMFML</sequence>
<protein>
    <submittedName>
        <fullName evidence="3">Uncharacterized protein</fullName>
    </submittedName>
</protein>
<evidence type="ECO:0000313" key="3">
    <source>
        <dbReference type="EMBL" id="KAK7404178.1"/>
    </source>
</evidence>
<keyword evidence="2" id="KW-0472">Membrane</keyword>
<evidence type="ECO:0000256" key="1">
    <source>
        <dbReference type="SAM" id="MobiDB-lite"/>
    </source>
</evidence>
<dbReference type="Proteomes" id="UP001498476">
    <property type="component" value="Unassembled WGS sequence"/>
</dbReference>
<feature type="transmembrane region" description="Helical" evidence="2">
    <location>
        <begin position="34"/>
        <end position="56"/>
    </location>
</feature>
<accession>A0ABR1GR18</accession>